<sequence>MLCNEHQKIRSVDLARCSVFEFVSAPVAGRFVAPVAPALGKGPLLVFVKYMGKTVEHHVHEDATVGGLAQLVSQRCGDSVLAITPSIVHHGPECGSVTIEWLSMAGSVLTKTTTRTSESIGSLRARVAERLWTPVHRLRLCLSDGRLLEIMEDDLVLSGDRLCEAGRCPEEGRRVSEKWSLARALGVGDCGGPPGPERLPWQLFCDPAVGQWWRRSDEDWFLSFSGSKSSVDLWSPTWRRFKSPDDESYWWFRARDGEYFLEPTDSGAGQRQAWKKYTPLVGRSFWMRSREDWFFIDTGLKLPADHPFGGDARLRWQRFQSPDGVAFGWFRDVDGEWFWEDTGSC</sequence>
<organism evidence="1 2">
    <name type="scientific">Prorocentrum cordatum</name>
    <dbReference type="NCBI Taxonomy" id="2364126"/>
    <lineage>
        <taxon>Eukaryota</taxon>
        <taxon>Sar</taxon>
        <taxon>Alveolata</taxon>
        <taxon>Dinophyceae</taxon>
        <taxon>Prorocentrales</taxon>
        <taxon>Prorocentraceae</taxon>
        <taxon>Prorocentrum</taxon>
    </lineage>
</organism>
<accession>A0ABN9UQI5</accession>
<evidence type="ECO:0008006" key="3">
    <source>
        <dbReference type="Google" id="ProtNLM"/>
    </source>
</evidence>
<evidence type="ECO:0000313" key="2">
    <source>
        <dbReference type="Proteomes" id="UP001189429"/>
    </source>
</evidence>
<proteinExistence type="predicted"/>
<name>A0ABN9UQI5_9DINO</name>
<dbReference type="Proteomes" id="UP001189429">
    <property type="component" value="Unassembled WGS sequence"/>
</dbReference>
<reference evidence="1" key="1">
    <citation type="submission" date="2023-10" db="EMBL/GenBank/DDBJ databases">
        <authorList>
            <person name="Chen Y."/>
            <person name="Shah S."/>
            <person name="Dougan E. K."/>
            <person name="Thang M."/>
            <person name="Chan C."/>
        </authorList>
    </citation>
    <scope>NUCLEOTIDE SEQUENCE [LARGE SCALE GENOMIC DNA]</scope>
</reference>
<comment type="caution">
    <text evidence="1">The sequence shown here is derived from an EMBL/GenBank/DDBJ whole genome shotgun (WGS) entry which is preliminary data.</text>
</comment>
<gene>
    <name evidence="1" type="ORF">PCOR1329_LOCUS50031</name>
</gene>
<keyword evidence="2" id="KW-1185">Reference proteome</keyword>
<protein>
    <recommendedName>
        <fullName evidence="3">Ubiquitin-like domain-containing protein</fullName>
    </recommendedName>
</protein>
<evidence type="ECO:0000313" key="1">
    <source>
        <dbReference type="EMBL" id="CAK0861328.1"/>
    </source>
</evidence>
<dbReference type="EMBL" id="CAUYUJ010016059">
    <property type="protein sequence ID" value="CAK0861328.1"/>
    <property type="molecule type" value="Genomic_DNA"/>
</dbReference>